<keyword evidence="1" id="KW-0472">Membrane</keyword>
<name>A0A9D9EL13_9BACT</name>
<accession>A0A9D9EL13</accession>
<comment type="caution">
    <text evidence="2">The sequence shown here is derived from an EMBL/GenBank/DDBJ whole genome shotgun (WGS) entry which is preliminary data.</text>
</comment>
<dbReference type="Pfam" id="PF06123">
    <property type="entry name" value="CreD"/>
    <property type="match status" value="1"/>
</dbReference>
<dbReference type="GO" id="GO:0005886">
    <property type="term" value="C:plasma membrane"/>
    <property type="evidence" value="ECO:0007669"/>
    <property type="project" value="TreeGrafter"/>
</dbReference>
<dbReference type="Proteomes" id="UP000810252">
    <property type="component" value="Unassembled WGS sequence"/>
</dbReference>
<proteinExistence type="predicted"/>
<evidence type="ECO:0000256" key="1">
    <source>
        <dbReference type="SAM" id="Phobius"/>
    </source>
</evidence>
<dbReference type="NCBIfam" id="NF008712">
    <property type="entry name" value="PRK11715.1-1"/>
    <property type="match status" value="1"/>
</dbReference>
<feature type="transmembrane region" description="Helical" evidence="1">
    <location>
        <begin position="9"/>
        <end position="34"/>
    </location>
</feature>
<keyword evidence="1" id="KW-1133">Transmembrane helix</keyword>
<feature type="transmembrane region" description="Helical" evidence="1">
    <location>
        <begin position="328"/>
        <end position="350"/>
    </location>
</feature>
<dbReference type="AlphaFoldDB" id="A0A9D9EL13"/>
<evidence type="ECO:0000313" key="2">
    <source>
        <dbReference type="EMBL" id="MBO8448913.1"/>
    </source>
</evidence>
<dbReference type="InterPro" id="IPR010364">
    <property type="entry name" value="Uncharacterised_IM_CreD"/>
</dbReference>
<feature type="transmembrane region" description="Helical" evidence="1">
    <location>
        <begin position="302"/>
        <end position="322"/>
    </location>
</feature>
<reference evidence="2" key="1">
    <citation type="submission" date="2020-10" db="EMBL/GenBank/DDBJ databases">
        <authorList>
            <person name="Gilroy R."/>
        </authorList>
    </citation>
    <scope>NUCLEOTIDE SEQUENCE</scope>
    <source>
        <strain evidence="2">20514</strain>
    </source>
</reference>
<protein>
    <submittedName>
        <fullName evidence="2">Cell envelope integrity protein CreD</fullName>
    </submittedName>
</protein>
<organism evidence="2 3">
    <name type="scientific">Candidatus Cryptobacteroides merdigallinarum</name>
    <dbReference type="NCBI Taxonomy" id="2840770"/>
    <lineage>
        <taxon>Bacteria</taxon>
        <taxon>Pseudomonadati</taxon>
        <taxon>Bacteroidota</taxon>
        <taxon>Bacteroidia</taxon>
        <taxon>Bacteroidales</taxon>
        <taxon>Candidatus Cryptobacteroides</taxon>
    </lineage>
</organism>
<dbReference type="PANTHER" id="PTHR30092">
    <property type="entry name" value="INNER MEMBRANE PROTEIN CRED"/>
    <property type="match status" value="1"/>
</dbReference>
<evidence type="ECO:0000313" key="3">
    <source>
        <dbReference type="Proteomes" id="UP000810252"/>
    </source>
</evidence>
<sequence>MKNEIRKNLFVKGIVVVLTACLMMIPILMVRLVVNEREDLSEKVREEIAASWGYRPVIHAPVLKIPCKDRDTYQDAVYSDGFHVCHSRNVEIAADVSVELLHRSIYDVPVYRADLDFSGSVVIPDRELVDEAVQNGGCWLYLELDGLKGIEGRPVAEIGGRTLDFSTSGTSLRVRIPADVLQAGVPIDYSFSLKLKGSEGLNFSPDADSFRLAMKSDWYSPGFNGGYLPSERNVTDSGFEAEWDISSMGLAGSSYDPAIFGVDLVVPVSQYQQTVRAMKYAFLVIILVFMGIFLVEQVSGKNVSIVQYIVTGFSLSLFYLLLLSFTEYIQFGLAYLLSALLTVTALGAYFRAILRSVHAYAFAGSVAVFYGFIYLLLKLQTGSLLVGSLALFAVLCVIMYFTRNANGSGTPGQ</sequence>
<keyword evidence="1" id="KW-0812">Transmembrane</keyword>
<dbReference type="PIRSF" id="PIRSF004548">
    <property type="entry name" value="CreD"/>
    <property type="match status" value="1"/>
</dbReference>
<dbReference type="EMBL" id="JADIMQ010000092">
    <property type="protein sequence ID" value="MBO8448913.1"/>
    <property type="molecule type" value="Genomic_DNA"/>
</dbReference>
<reference evidence="2" key="2">
    <citation type="journal article" date="2021" name="PeerJ">
        <title>Extensive microbial diversity within the chicken gut microbiome revealed by metagenomics and culture.</title>
        <authorList>
            <person name="Gilroy R."/>
            <person name="Ravi A."/>
            <person name="Getino M."/>
            <person name="Pursley I."/>
            <person name="Horton D.L."/>
            <person name="Alikhan N.F."/>
            <person name="Baker D."/>
            <person name="Gharbi K."/>
            <person name="Hall N."/>
            <person name="Watson M."/>
            <person name="Adriaenssens E.M."/>
            <person name="Foster-Nyarko E."/>
            <person name="Jarju S."/>
            <person name="Secka A."/>
            <person name="Antonio M."/>
            <person name="Oren A."/>
            <person name="Chaudhuri R.R."/>
            <person name="La Ragione R."/>
            <person name="Hildebrand F."/>
            <person name="Pallen M.J."/>
        </authorList>
    </citation>
    <scope>NUCLEOTIDE SEQUENCE</scope>
    <source>
        <strain evidence="2">20514</strain>
    </source>
</reference>
<feature type="transmembrane region" description="Helical" evidence="1">
    <location>
        <begin position="277"/>
        <end position="295"/>
    </location>
</feature>
<feature type="transmembrane region" description="Helical" evidence="1">
    <location>
        <begin position="357"/>
        <end position="377"/>
    </location>
</feature>
<gene>
    <name evidence="2" type="ORF">IAC29_06550</name>
</gene>
<feature type="transmembrane region" description="Helical" evidence="1">
    <location>
        <begin position="383"/>
        <end position="401"/>
    </location>
</feature>
<dbReference type="PANTHER" id="PTHR30092:SF0">
    <property type="entry name" value="INNER MEMBRANE PROTEIN CRED"/>
    <property type="match status" value="1"/>
</dbReference>